<evidence type="ECO:0008006" key="4">
    <source>
        <dbReference type="Google" id="ProtNLM"/>
    </source>
</evidence>
<organism evidence="2 3">
    <name type="scientific">Labedaea rhizosphaerae</name>
    <dbReference type="NCBI Taxonomy" id="598644"/>
    <lineage>
        <taxon>Bacteria</taxon>
        <taxon>Bacillati</taxon>
        <taxon>Actinomycetota</taxon>
        <taxon>Actinomycetes</taxon>
        <taxon>Pseudonocardiales</taxon>
        <taxon>Pseudonocardiaceae</taxon>
        <taxon>Labedaea</taxon>
    </lineage>
</organism>
<dbReference type="EMBL" id="SNXZ01000006">
    <property type="protein sequence ID" value="TDP93853.1"/>
    <property type="molecule type" value="Genomic_DNA"/>
</dbReference>
<dbReference type="Proteomes" id="UP000295444">
    <property type="component" value="Unassembled WGS sequence"/>
</dbReference>
<evidence type="ECO:0000313" key="2">
    <source>
        <dbReference type="EMBL" id="TDP93853.1"/>
    </source>
</evidence>
<comment type="caution">
    <text evidence="2">The sequence shown here is derived from an EMBL/GenBank/DDBJ whole genome shotgun (WGS) entry which is preliminary data.</text>
</comment>
<protein>
    <recommendedName>
        <fullName evidence="4">Excreted virulence factor EspC (Type VII ESX diderm)</fullName>
    </recommendedName>
</protein>
<accession>A0A4R6S3I3</accession>
<keyword evidence="3" id="KW-1185">Reference proteome</keyword>
<evidence type="ECO:0000256" key="1">
    <source>
        <dbReference type="SAM" id="MobiDB-lite"/>
    </source>
</evidence>
<gene>
    <name evidence="2" type="ORF">EV186_106247</name>
</gene>
<name>A0A4R6S3I3_LABRH</name>
<proteinExistence type="predicted"/>
<dbReference type="AlphaFoldDB" id="A0A4R6S3I3"/>
<dbReference type="RefSeq" id="WP_133852849.1">
    <property type="nucleotide sequence ID" value="NZ_SNXZ01000006.1"/>
</dbReference>
<evidence type="ECO:0000313" key="3">
    <source>
        <dbReference type="Proteomes" id="UP000295444"/>
    </source>
</evidence>
<reference evidence="2 3" key="1">
    <citation type="submission" date="2019-03" db="EMBL/GenBank/DDBJ databases">
        <title>Genomic Encyclopedia of Type Strains, Phase IV (KMG-IV): sequencing the most valuable type-strain genomes for metagenomic binning, comparative biology and taxonomic classification.</title>
        <authorList>
            <person name="Goeker M."/>
        </authorList>
    </citation>
    <scope>NUCLEOTIDE SEQUENCE [LARGE SCALE GENOMIC DNA]</scope>
    <source>
        <strain evidence="2 3">DSM 45361</strain>
    </source>
</reference>
<sequence length="106" mass="11012">MTGDHLQVDPDAIRLAGRSLHELADDSGTGASVADQLSQDKPMLGGSPPAEAIAARFMRLAGAGGLGGVHQELAGRLGHLGDDLHASVRTYEDHDDSAKRQFGDLA</sequence>
<feature type="region of interest" description="Disordered" evidence="1">
    <location>
        <begin position="24"/>
        <end position="48"/>
    </location>
</feature>